<evidence type="ECO:0000313" key="7">
    <source>
        <dbReference type="EMBL" id="KAL1583778.1"/>
    </source>
</evidence>
<dbReference type="InterPro" id="IPR014029">
    <property type="entry name" value="NADH_UbQ_OxRdtase_49kDa_CS"/>
</dbReference>
<name>A0AB34KF29_9PEZI</name>
<evidence type="ECO:0000256" key="4">
    <source>
        <dbReference type="ARBA" id="ARBA00023027"/>
    </source>
</evidence>
<gene>
    <name evidence="7" type="primary">nuo-49</name>
    <name evidence="7" type="ORF">WHR41_07186</name>
</gene>
<dbReference type="GO" id="GO:0016651">
    <property type="term" value="F:oxidoreductase activity, acting on NAD(P)H"/>
    <property type="evidence" value="ECO:0007669"/>
    <property type="project" value="InterPro"/>
</dbReference>
<dbReference type="FunFam" id="1.10.645.10:FF:000005">
    <property type="entry name" value="NADH-quinone oxidoreductase subunit D"/>
    <property type="match status" value="1"/>
</dbReference>
<dbReference type="NCBIfam" id="NF004739">
    <property type="entry name" value="PRK06075.1"/>
    <property type="match status" value="1"/>
</dbReference>
<evidence type="ECO:0000256" key="3">
    <source>
        <dbReference type="ARBA" id="ARBA00022967"/>
    </source>
</evidence>
<feature type="domain" description="NADH-quinone oxidoreductase subunit D" evidence="6">
    <location>
        <begin position="203"/>
        <end position="473"/>
    </location>
</feature>
<reference evidence="7 8" key="1">
    <citation type="journal article" date="2020" name="Microbiol. Resour. Announc.">
        <title>Draft Genome Sequence of a Cladosporium Species Isolated from the Mesophotic Ascidian Didemnum maculosum.</title>
        <authorList>
            <person name="Gioti A."/>
            <person name="Siaperas R."/>
            <person name="Nikolaivits E."/>
            <person name="Le Goff G."/>
            <person name="Ouazzani J."/>
            <person name="Kotoulas G."/>
            <person name="Topakas E."/>
        </authorList>
    </citation>
    <scope>NUCLEOTIDE SEQUENCE [LARGE SCALE GENOMIC DNA]</scope>
    <source>
        <strain evidence="7 8">TM138-S3</strain>
    </source>
</reference>
<dbReference type="Pfam" id="PF00346">
    <property type="entry name" value="Complex1_49kDa"/>
    <property type="match status" value="1"/>
</dbReference>
<protein>
    <submittedName>
        <fullName evidence="7">NADH-ubiquinone oxidoreductase 49 kDa subunit, mitochondrial</fullName>
    </submittedName>
</protein>
<comment type="caution">
    <text evidence="7">The sequence shown here is derived from an EMBL/GenBank/DDBJ whole genome shotgun (WGS) entry which is preliminary data.</text>
</comment>
<evidence type="ECO:0000256" key="1">
    <source>
        <dbReference type="ARBA" id="ARBA00005769"/>
    </source>
</evidence>
<dbReference type="InterPro" id="IPR022885">
    <property type="entry name" value="NDH1_su_D/H"/>
</dbReference>
<proteinExistence type="inferred from homology"/>
<dbReference type="EMBL" id="JAAQHG020000031">
    <property type="protein sequence ID" value="KAL1583778.1"/>
    <property type="molecule type" value="Genomic_DNA"/>
</dbReference>
<dbReference type="GO" id="GO:0051287">
    <property type="term" value="F:NAD binding"/>
    <property type="evidence" value="ECO:0007669"/>
    <property type="project" value="InterPro"/>
</dbReference>
<dbReference type="GeneID" id="96008629"/>
<keyword evidence="2 5" id="KW-0813">Transport</keyword>
<dbReference type="InterPro" id="IPR029014">
    <property type="entry name" value="NiFe-Hase_large"/>
</dbReference>
<dbReference type="PANTHER" id="PTHR11993:SF10">
    <property type="entry name" value="NADH DEHYDROGENASE [UBIQUINONE] IRON-SULFUR PROTEIN 2, MITOCHONDRIAL"/>
    <property type="match status" value="1"/>
</dbReference>
<evidence type="ECO:0000256" key="5">
    <source>
        <dbReference type="RuleBase" id="RU003685"/>
    </source>
</evidence>
<dbReference type="PANTHER" id="PTHR11993">
    <property type="entry name" value="NADH-UBIQUINONE OXIDOREDUCTASE 49 KDA SUBUNIT"/>
    <property type="match status" value="1"/>
</dbReference>
<dbReference type="GO" id="GO:0048038">
    <property type="term" value="F:quinone binding"/>
    <property type="evidence" value="ECO:0007669"/>
    <property type="project" value="InterPro"/>
</dbReference>
<dbReference type="SUPFAM" id="SSF56762">
    <property type="entry name" value="HydB/Nqo4-like"/>
    <property type="match status" value="1"/>
</dbReference>
<sequence length="473" mass="53101">MAAPFARLAANGAKRACLRPQSRLATPLSQYRALSSTPARRFAEPVENPNATRLIPVDPNFGSPVDPNSMSFNSPDDKAGTPEERKIRHYTVNFGPQHPAAHGVLRLILELNGEEIVRADPHVGLLHRGTEKLIEYKTYLQALPYFDRLDYVSMMTNEQCFSLAVEKLLNIEVPERAKWIRTLFGEITRILNHLMSVLSHAMDVGALTPFLWGFEEREKLMEFYERVSGARLHAAYVRPGGVSQDLPIGILDDIYQWATQFGDRIDETEELLTDNRIWIGRTKGVGVVSAADALNYSFSGVMLRGSGVPWDIRKSQPYDAYDQVEFDVPVGINGDCYDRYLCRMEEFRQSLRIIHQCLNKITPGPIKVEDYKIAPPPRAAMKENMEALIHHFLLYSKGYTVPPGETYSAIEAPKGEMGVFVVSDGSERPYRCKIRAPGFAHLGCFDQVSRGHLLADAVAIIGTMDLVFGEVDR</sequence>
<comment type="similarity">
    <text evidence="1 5">Belongs to the complex I 49 kDa subunit family.</text>
</comment>
<evidence type="ECO:0000259" key="6">
    <source>
        <dbReference type="Pfam" id="PF00346"/>
    </source>
</evidence>
<keyword evidence="3 5" id="KW-1278">Translocase</keyword>
<evidence type="ECO:0000256" key="2">
    <source>
        <dbReference type="ARBA" id="ARBA00022448"/>
    </source>
</evidence>
<dbReference type="Gene3D" id="1.10.645.10">
    <property type="entry name" value="Cytochrome-c3 Hydrogenase, chain B"/>
    <property type="match status" value="1"/>
</dbReference>
<keyword evidence="4 5" id="KW-0520">NAD</keyword>
<dbReference type="GO" id="GO:0005739">
    <property type="term" value="C:mitochondrion"/>
    <property type="evidence" value="ECO:0007669"/>
    <property type="project" value="GOC"/>
</dbReference>
<dbReference type="AlphaFoldDB" id="A0AB34KF29"/>
<dbReference type="PROSITE" id="PS00535">
    <property type="entry name" value="COMPLEX1_49K"/>
    <property type="match status" value="1"/>
</dbReference>
<dbReference type="NCBIfam" id="TIGR01962">
    <property type="entry name" value="NuoD"/>
    <property type="match status" value="1"/>
</dbReference>
<evidence type="ECO:0000313" key="8">
    <source>
        <dbReference type="Proteomes" id="UP000803884"/>
    </source>
</evidence>
<organism evidence="7 8">
    <name type="scientific">Cladosporium halotolerans</name>
    <dbReference type="NCBI Taxonomy" id="1052096"/>
    <lineage>
        <taxon>Eukaryota</taxon>
        <taxon>Fungi</taxon>
        <taxon>Dikarya</taxon>
        <taxon>Ascomycota</taxon>
        <taxon>Pezizomycotina</taxon>
        <taxon>Dothideomycetes</taxon>
        <taxon>Dothideomycetidae</taxon>
        <taxon>Cladosporiales</taxon>
        <taxon>Cladosporiaceae</taxon>
        <taxon>Cladosporium</taxon>
    </lineage>
</organism>
<dbReference type="GO" id="GO:0006120">
    <property type="term" value="P:mitochondrial electron transport, NADH to ubiquinone"/>
    <property type="evidence" value="ECO:0007669"/>
    <property type="project" value="TreeGrafter"/>
</dbReference>
<dbReference type="InterPro" id="IPR001135">
    <property type="entry name" value="NADH_Q_OxRdtase_suD"/>
</dbReference>
<dbReference type="HAMAP" id="MF_01358">
    <property type="entry name" value="NDH1_NuoD"/>
    <property type="match status" value="1"/>
</dbReference>
<keyword evidence="8" id="KW-1185">Reference proteome</keyword>
<dbReference type="Proteomes" id="UP000803884">
    <property type="component" value="Unassembled WGS sequence"/>
</dbReference>
<dbReference type="RefSeq" id="XP_069226884.1">
    <property type="nucleotide sequence ID" value="XM_069375791.1"/>
</dbReference>
<accession>A0AB34KF29</accession>